<feature type="site" description="Involved in the stabilization of negative charge on the oxyanion by the formation of the oxyanion hole" evidence="9">
    <location>
        <position position="164"/>
    </location>
</feature>
<comment type="pathway">
    <text evidence="9">Amino-acid biosynthesis; L-arginine biosynthesis; N(2)-acetyl-L-ornithine from L-glutamate: step 1/4.</text>
</comment>
<dbReference type="EMBL" id="ML977334">
    <property type="protein sequence ID" value="KAF2111453.1"/>
    <property type="molecule type" value="Genomic_DNA"/>
</dbReference>
<dbReference type="Proteomes" id="UP000799770">
    <property type="component" value="Unassembled WGS sequence"/>
</dbReference>
<feature type="binding site" evidence="9">
    <location>
        <position position="242"/>
    </location>
    <ligand>
        <name>substrate</name>
    </ligand>
</feature>
<dbReference type="Pfam" id="PF01960">
    <property type="entry name" value="ArgJ"/>
    <property type="match status" value="1"/>
</dbReference>
<dbReference type="SUPFAM" id="SSF56266">
    <property type="entry name" value="DmpA/ArgJ-like"/>
    <property type="match status" value="1"/>
</dbReference>
<evidence type="ECO:0000256" key="5">
    <source>
        <dbReference type="ARBA" id="ARBA00022813"/>
    </source>
</evidence>
<dbReference type="GO" id="GO:0004358">
    <property type="term" value="F:L-glutamate N-acetyltransferase activity, acting on acetyl-L-ornithine as donor"/>
    <property type="evidence" value="ECO:0007669"/>
    <property type="project" value="UniProtKB-UniRule"/>
</dbReference>
<evidence type="ECO:0000256" key="3">
    <source>
        <dbReference type="ARBA" id="ARBA00022605"/>
    </source>
</evidence>
<evidence type="ECO:0000313" key="10">
    <source>
        <dbReference type="EMBL" id="KAF2111453.1"/>
    </source>
</evidence>
<feature type="chain" id="PRO_5025745430" description="Arginine biosynthesis bifunctional protein ArgJ alpha chain" evidence="9">
    <location>
        <begin position="1"/>
        <end position="241"/>
    </location>
</feature>
<feature type="chain" id="PRO_5025745431" description="Arginine biosynthesis bifunctional protein ArgJ beta chain" evidence="9">
    <location>
        <begin position="242"/>
        <end position="499"/>
    </location>
</feature>
<dbReference type="GO" id="GO:0005759">
    <property type="term" value="C:mitochondrial matrix"/>
    <property type="evidence" value="ECO:0007669"/>
    <property type="project" value="UniProtKB-SubCell"/>
</dbReference>
<proteinExistence type="inferred from homology"/>
<dbReference type="OrthoDB" id="4199794at2759"/>
<keyword evidence="11" id="KW-1185">Reference proteome</keyword>
<comment type="similarity">
    <text evidence="1 9">Belongs to the ArgJ family.</text>
</comment>
<dbReference type="UniPathway" id="UPA00068">
    <property type="reaction ID" value="UER00106"/>
</dbReference>
<feature type="binding site" evidence="9">
    <location>
        <position position="202"/>
    </location>
    <ligand>
        <name>substrate</name>
    </ligand>
</feature>
<dbReference type="HAMAP" id="MF_01106">
    <property type="entry name" value="ArgJ"/>
    <property type="match status" value="1"/>
</dbReference>
<feature type="binding site" evidence="9">
    <location>
        <position position="231"/>
    </location>
    <ligand>
        <name>substrate</name>
    </ligand>
</feature>
<comment type="subunit">
    <text evidence="9">Heterodimer of an alpha and a beta chain.</text>
</comment>
<accession>A0A6A5YX79</accession>
<feature type="site" description="Involved in the stabilization of negative charge on the oxyanion by the formation of the oxyanion hole" evidence="9">
    <location>
        <position position="163"/>
    </location>
</feature>
<keyword evidence="7 9" id="KW-0511">Multifunctional enzyme</keyword>
<dbReference type="CDD" id="cd02152">
    <property type="entry name" value="OAT"/>
    <property type="match status" value="1"/>
</dbReference>
<feature type="active site" description="Nucleophile" evidence="9">
    <location>
        <position position="242"/>
    </location>
</feature>
<feature type="binding site" evidence="9">
    <location>
        <position position="499"/>
    </location>
    <ligand>
        <name>substrate</name>
    </ligand>
</feature>
<evidence type="ECO:0000256" key="2">
    <source>
        <dbReference type="ARBA" id="ARBA00022571"/>
    </source>
</evidence>
<keyword evidence="6 9" id="KW-0496">Mitochondrion</keyword>
<keyword evidence="3 9" id="KW-0028">Amino-acid biosynthesis</keyword>
<comment type="PTM">
    <text evidence="9">The alpha and beta chains are autoproteolytically processed from a single precursor protein within the mitochondrion.</text>
</comment>
<feature type="binding site" evidence="9">
    <location>
        <position position="494"/>
    </location>
    <ligand>
        <name>substrate</name>
    </ligand>
</feature>
<evidence type="ECO:0000256" key="1">
    <source>
        <dbReference type="ARBA" id="ARBA00006774"/>
    </source>
</evidence>
<keyword evidence="2 9" id="KW-0055">Arginine biosynthesis</keyword>
<organism evidence="10 11">
    <name type="scientific">Lophiotrema nucula</name>
    <dbReference type="NCBI Taxonomy" id="690887"/>
    <lineage>
        <taxon>Eukaryota</taxon>
        <taxon>Fungi</taxon>
        <taxon>Dikarya</taxon>
        <taxon>Ascomycota</taxon>
        <taxon>Pezizomycotina</taxon>
        <taxon>Dothideomycetes</taxon>
        <taxon>Pleosporomycetidae</taxon>
        <taxon>Pleosporales</taxon>
        <taxon>Lophiotremataceae</taxon>
        <taxon>Lophiotrema</taxon>
    </lineage>
</organism>
<comment type="subcellular location">
    <subcellularLocation>
        <location evidence="9">Mitochondrion matrix</location>
    </subcellularLocation>
</comment>
<keyword evidence="4 9" id="KW-0808">Transferase</keyword>
<dbReference type="GO" id="GO:0006592">
    <property type="term" value="P:ornithine biosynthetic process"/>
    <property type="evidence" value="ECO:0007669"/>
    <property type="project" value="TreeGrafter"/>
</dbReference>
<gene>
    <name evidence="10" type="ORF">BDV96DRAFT_582178</name>
</gene>
<evidence type="ECO:0000256" key="6">
    <source>
        <dbReference type="ARBA" id="ARBA00023128"/>
    </source>
</evidence>
<dbReference type="FunFam" id="3.10.20.340:FF:000002">
    <property type="entry name" value="Arginine biosynthesis bifunctional protein ArgJ, mitochondrial"/>
    <property type="match status" value="1"/>
</dbReference>
<reference evidence="10" key="1">
    <citation type="journal article" date="2020" name="Stud. Mycol.">
        <title>101 Dothideomycetes genomes: a test case for predicting lifestyles and emergence of pathogens.</title>
        <authorList>
            <person name="Haridas S."/>
            <person name="Albert R."/>
            <person name="Binder M."/>
            <person name="Bloem J."/>
            <person name="Labutti K."/>
            <person name="Salamov A."/>
            <person name="Andreopoulos B."/>
            <person name="Baker S."/>
            <person name="Barry K."/>
            <person name="Bills G."/>
            <person name="Bluhm B."/>
            <person name="Cannon C."/>
            <person name="Castanera R."/>
            <person name="Culley D."/>
            <person name="Daum C."/>
            <person name="Ezra D."/>
            <person name="Gonzalez J."/>
            <person name="Henrissat B."/>
            <person name="Kuo A."/>
            <person name="Liang C."/>
            <person name="Lipzen A."/>
            <person name="Lutzoni F."/>
            <person name="Magnuson J."/>
            <person name="Mondo S."/>
            <person name="Nolan M."/>
            <person name="Ohm R."/>
            <person name="Pangilinan J."/>
            <person name="Park H.-J."/>
            <person name="Ramirez L."/>
            <person name="Alfaro M."/>
            <person name="Sun H."/>
            <person name="Tritt A."/>
            <person name="Yoshinaga Y."/>
            <person name="Zwiers L.-H."/>
            <person name="Turgeon B."/>
            <person name="Goodwin S."/>
            <person name="Spatafora J."/>
            <person name="Crous P."/>
            <person name="Grigoriev I."/>
        </authorList>
    </citation>
    <scope>NUCLEOTIDE SEQUENCE</scope>
    <source>
        <strain evidence="10">CBS 627.86</strain>
    </source>
</reference>
<evidence type="ECO:0000256" key="9">
    <source>
        <dbReference type="HAMAP-Rule" id="MF_03124"/>
    </source>
</evidence>
<comment type="catalytic activity">
    <reaction evidence="9">
        <text>N(2)-acetyl-L-ornithine + L-glutamate = N-acetyl-L-glutamate + L-ornithine</text>
        <dbReference type="Rhea" id="RHEA:15349"/>
        <dbReference type="ChEBI" id="CHEBI:29985"/>
        <dbReference type="ChEBI" id="CHEBI:44337"/>
        <dbReference type="ChEBI" id="CHEBI:46911"/>
        <dbReference type="ChEBI" id="CHEBI:57805"/>
        <dbReference type="EC" id="2.3.1.35"/>
    </reaction>
</comment>
<name>A0A6A5YX79_9PLEO</name>
<dbReference type="NCBIfam" id="TIGR00120">
    <property type="entry name" value="ArgJ"/>
    <property type="match status" value="1"/>
</dbReference>
<comment type="caution">
    <text evidence="9">Lacks conserved residue(s) required for the propagation of feature annotation.</text>
</comment>
<dbReference type="InterPro" id="IPR002813">
    <property type="entry name" value="Arg_biosynth_ArgJ"/>
</dbReference>
<dbReference type="InterPro" id="IPR042195">
    <property type="entry name" value="ArgJ_beta_C"/>
</dbReference>
<evidence type="ECO:0000256" key="8">
    <source>
        <dbReference type="ARBA" id="ARBA00023315"/>
    </source>
</evidence>
<comment type="function">
    <text evidence="9">Catalyzes two activities which are involved in the cyclic version of arginine biosynthesis: the synthesis of acetylglutamate from glutamate and acetyl-CoA, and of ornithine by transacetylation between acetylornithine and glutamate.</text>
</comment>
<dbReference type="Gene3D" id="3.10.20.340">
    <property type="entry name" value="ArgJ beta chain, C-terminal domain"/>
    <property type="match status" value="1"/>
</dbReference>
<dbReference type="Gene3D" id="3.60.70.12">
    <property type="entry name" value="L-amino peptidase D-ALA esterase/amidase"/>
    <property type="match status" value="1"/>
</dbReference>
<comment type="pathway">
    <text evidence="9">Amino-acid biosynthesis; L-arginine biosynthesis; L-ornithine and N-acetyl-L-glutamate from L-glutamate and N(2)-acetyl-L-ornithine (cyclic): step 1/1.</text>
</comment>
<dbReference type="EC" id="2.3.1.35" evidence="9"/>
<feature type="binding site" evidence="9">
    <location>
        <position position="344"/>
    </location>
    <ligand>
        <name>substrate</name>
    </ligand>
</feature>
<evidence type="ECO:0000313" key="11">
    <source>
        <dbReference type="Proteomes" id="UP000799770"/>
    </source>
</evidence>
<dbReference type="GO" id="GO:0006526">
    <property type="term" value="P:L-arginine biosynthetic process"/>
    <property type="evidence" value="ECO:0007669"/>
    <property type="project" value="UniProtKB-UniRule"/>
</dbReference>
<sequence>MFSRVSTWLRHKPLRLSHFRSYSAPASRSDPPAKLKFIPSSGTYPKGFFTGSSHAGVKATNTRYNDIALVVSEQPCSAAALFTRNVFKAAPVHVSQTILQRRRDGFHGVVVNSGNANAVTGLEGSKHASKMASTADQCLAASFSDSIATSALPETPRMLVMSTGVIGQRLPIDPITAAIPEAYRSLGATHADWMSAARAICTTDTFPKLLSQAFTLPSNPAVEYRIAGMTKGAGMLHPNMGTLLAIICTDAKIDPASITQFLKCATDVTFNCISVDGDTSTNDTIALFANGAAAPAGADALAIPKDVSDLTSIDSTLTEDTRTFARVLTKFLTDLSHLVVRDGEGATKFITIRVQSATSIQAARRAASSISTSALVKTAFYGKDANWGRILCAIGYAPGIVDNPILEIPAGQADQVKPSETSVTLIPADASDELCLLKRGEPQDVDEGRAKQILQMEDVEILVQLNDADGAKSGSQYEATYWTCDLSHEYVTINADYRT</sequence>
<keyword evidence="5 9" id="KW-0068">Autocatalytic cleavage</keyword>
<dbReference type="InterPro" id="IPR016117">
    <property type="entry name" value="ArgJ-like_dom_sf"/>
</dbReference>
<comment type="catalytic activity">
    <reaction evidence="9">
        <text>L-glutamate + acetyl-CoA = N-acetyl-L-glutamate + CoA + H(+)</text>
        <dbReference type="Rhea" id="RHEA:24292"/>
        <dbReference type="ChEBI" id="CHEBI:15378"/>
        <dbReference type="ChEBI" id="CHEBI:29985"/>
        <dbReference type="ChEBI" id="CHEBI:44337"/>
        <dbReference type="ChEBI" id="CHEBI:57287"/>
        <dbReference type="ChEBI" id="CHEBI:57288"/>
        <dbReference type="EC" id="2.3.1.1"/>
    </reaction>
</comment>
<dbReference type="GO" id="GO:0004042">
    <property type="term" value="F:L-glutamate N-acetyltransferase activity"/>
    <property type="evidence" value="ECO:0007669"/>
    <property type="project" value="UniProtKB-UniRule"/>
</dbReference>
<dbReference type="EC" id="2.3.1.1" evidence="9"/>
<dbReference type="PANTHER" id="PTHR23100:SF0">
    <property type="entry name" value="ARGININE BIOSYNTHESIS BIFUNCTIONAL PROTEIN ARGJ, MITOCHONDRIAL"/>
    <property type="match status" value="1"/>
</dbReference>
<dbReference type="NCBIfam" id="NF003802">
    <property type="entry name" value="PRK05388.1"/>
    <property type="match status" value="1"/>
</dbReference>
<protein>
    <recommendedName>
        <fullName evidence="9">Arginine biosynthesis bifunctional protein ArgJ, mitochondrial</fullName>
    </recommendedName>
    <domain>
        <recommendedName>
            <fullName evidence="9">Glutamate N-acetyltransferase</fullName>
            <shortName evidence="9">GAT</shortName>
            <ecNumber evidence="9">2.3.1.35</ecNumber>
        </recommendedName>
        <alternativeName>
            <fullName evidence="9">Ornithine acetyltransferase</fullName>
            <shortName evidence="9">OATase</shortName>
        </alternativeName>
        <alternativeName>
            <fullName evidence="9">Ornithine transacetylase</fullName>
        </alternativeName>
    </domain>
    <domain>
        <recommendedName>
            <fullName evidence="9">Amino-acid acetyltransferase</fullName>
            <ecNumber evidence="9">2.3.1.1</ecNumber>
        </recommendedName>
        <alternativeName>
            <fullName evidence="9">N-acetylglutamate synthase</fullName>
            <shortName evidence="9">AGS</shortName>
        </alternativeName>
    </domain>
    <component>
        <recommendedName>
            <fullName evidence="9">Arginine biosynthesis bifunctional protein ArgJ alpha chain</fullName>
        </recommendedName>
    </component>
    <component>
        <recommendedName>
            <fullName evidence="9">Arginine biosynthesis bifunctional protein ArgJ beta chain</fullName>
        </recommendedName>
    </component>
</protein>
<evidence type="ECO:0000256" key="7">
    <source>
        <dbReference type="ARBA" id="ARBA00023268"/>
    </source>
</evidence>
<dbReference type="AlphaFoldDB" id="A0A6A5YX79"/>
<evidence type="ECO:0000256" key="4">
    <source>
        <dbReference type="ARBA" id="ARBA00022679"/>
    </source>
</evidence>
<keyword evidence="8 9" id="KW-0012">Acyltransferase</keyword>
<dbReference type="PANTHER" id="PTHR23100">
    <property type="entry name" value="ARGININE BIOSYNTHESIS BIFUNCTIONAL PROTEIN ARGJ"/>
    <property type="match status" value="1"/>
</dbReference>